<dbReference type="AlphaFoldDB" id="A0A381TK97"/>
<gene>
    <name evidence="8" type="ORF">METZ01_LOCUS68061</name>
</gene>
<dbReference type="GO" id="GO:0008270">
    <property type="term" value="F:zinc ion binding"/>
    <property type="evidence" value="ECO:0007669"/>
    <property type="project" value="InterPro"/>
</dbReference>
<keyword evidence="4" id="KW-0862">Zinc</keyword>
<evidence type="ECO:0000259" key="7">
    <source>
        <dbReference type="SMART" id="SM00829"/>
    </source>
</evidence>
<dbReference type="InterPro" id="IPR013149">
    <property type="entry name" value="ADH-like_C"/>
</dbReference>
<dbReference type="InterPro" id="IPR011032">
    <property type="entry name" value="GroES-like_sf"/>
</dbReference>
<dbReference type="Gene3D" id="3.40.50.720">
    <property type="entry name" value="NAD(P)-binding Rossmann-like Domain"/>
    <property type="match status" value="1"/>
</dbReference>
<evidence type="ECO:0000256" key="2">
    <source>
        <dbReference type="ARBA" id="ARBA00022490"/>
    </source>
</evidence>
<dbReference type="PANTHER" id="PTHR43401:SF2">
    <property type="entry name" value="L-THREONINE 3-DEHYDROGENASE"/>
    <property type="match status" value="1"/>
</dbReference>
<dbReference type="HAMAP" id="MF_00627">
    <property type="entry name" value="Thr_dehydrog"/>
    <property type="match status" value="1"/>
</dbReference>
<keyword evidence="3" id="KW-0479">Metal-binding</keyword>
<evidence type="ECO:0000313" key="8">
    <source>
        <dbReference type="EMBL" id="SVA15207.1"/>
    </source>
</evidence>
<keyword evidence="2" id="KW-0963">Cytoplasm</keyword>
<keyword evidence="6" id="KW-0520">NAD</keyword>
<dbReference type="GO" id="GO:0006567">
    <property type="term" value="P:L-threonine catabolic process"/>
    <property type="evidence" value="ECO:0007669"/>
    <property type="project" value="InterPro"/>
</dbReference>
<protein>
    <recommendedName>
        <fullName evidence="7">Enoyl reductase (ER) domain-containing protein</fullName>
    </recommendedName>
</protein>
<dbReference type="NCBIfam" id="NF003808">
    <property type="entry name" value="PRK05396.1"/>
    <property type="match status" value="1"/>
</dbReference>
<accession>A0A381TK97</accession>
<dbReference type="InterPro" id="IPR002328">
    <property type="entry name" value="ADH_Zn_CS"/>
</dbReference>
<organism evidence="8">
    <name type="scientific">marine metagenome</name>
    <dbReference type="NCBI Taxonomy" id="408172"/>
    <lineage>
        <taxon>unclassified sequences</taxon>
        <taxon>metagenomes</taxon>
        <taxon>ecological metagenomes</taxon>
    </lineage>
</organism>
<dbReference type="NCBIfam" id="TIGR00692">
    <property type="entry name" value="tdh"/>
    <property type="match status" value="1"/>
</dbReference>
<comment type="cofactor">
    <cofactor evidence="1">
        <name>Zn(2+)</name>
        <dbReference type="ChEBI" id="CHEBI:29105"/>
    </cofactor>
</comment>
<evidence type="ECO:0000256" key="1">
    <source>
        <dbReference type="ARBA" id="ARBA00001947"/>
    </source>
</evidence>
<dbReference type="InterPro" id="IPR020843">
    <property type="entry name" value="ER"/>
</dbReference>
<dbReference type="Pfam" id="PF08240">
    <property type="entry name" value="ADH_N"/>
    <property type="match status" value="1"/>
</dbReference>
<proteinExistence type="inferred from homology"/>
<dbReference type="InterPro" id="IPR036291">
    <property type="entry name" value="NAD(P)-bd_dom_sf"/>
</dbReference>
<dbReference type="SUPFAM" id="SSF51735">
    <property type="entry name" value="NAD(P)-binding Rossmann-fold domains"/>
    <property type="match status" value="1"/>
</dbReference>
<dbReference type="EMBL" id="UINC01004557">
    <property type="protein sequence ID" value="SVA15207.1"/>
    <property type="molecule type" value="Genomic_DNA"/>
</dbReference>
<dbReference type="Gene3D" id="3.90.180.10">
    <property type="entry name" value="Medium-chain alcohol dehydrogenases, catalytic domain"/>
    <property type="match status" value="1"/>
</dbReference>
<dbReference type="PROSITE" id="PS00059">
    <property type="entry name" value="ADH_ZINC"/>
    <property type="match status" value="1"/>
</dbReference>
<dbReference type="InterPro" id="IPR013154">
    <property type="entry name" value="ADH-like_N"/>
</dbReference>
<dbReference type="GO" id="GO:0008743">
    <property type="term" value="F:L-threonine 3-dehydrogenase activity"/>
    <property type="evidence" value="ECO:0007669"/>
    <property type="project" value="InterPro"/>
</dbReference>
<keyword evidence="5" id="KW-0560">Oxidoreductase</keyword>
<name>A0A381TK97_9ZZZZ</name>
<sequence length="344" mass="38255">MSFMKALVKKSPEEGLWLEQMPIPKIGTNDVLIKIIKTAICGTDLHIYHWDEWSQSTIKLPLIIGHEFVGVVEEIGLGVTHYKKGDIVSGEGHITCGYCRNCRAGSRHLCHKTIGIGIQRDGAFAEYMTLPESNVWPVHNDIDTDVAAFFDPLGNAVHCVLSFSMVAEDVLITGAGPIGCMATSICKHLGARNVVVSDINNYRLELATKMGADRIVNIQNEKIEDCFSELKISSGFDIGLEMSGNPSALQHMIRTMYHGGKIALLGILPNDTLVNWDNIIFKGLRIKGIYGREMFETWYKMTQLIRGGLDVLPIITHKFKAEDFQQAFEMVDTGQCGKVILNWD</sequence>
<dbReference type="SUPFAM" id="SSF50129">
    <property type="entry name" value="GroES-like"/>
    <property type="match status" value="1"/>
</dbReference>
<dbReference type="InterPro" id="IPR050129">
    <property type="entry name" value="Zn_alcohol_dh"/>
</dbReference>
<evidence type="ECO:0000256" key="5">
    <source>
        <dbReference type="ARBA" id="ARBA00023002"/>
    </source>
</evidence>
<reference evidence="8" key="1">
    <citation type="submission" date="2018-05" db="EMBL/GenBank/DDBJ databases">
        <authorList>
            <person name="Lanie J.A."/>
            <person name="Ng W.-L."/>
            <person name="Kazmierczak K.M."/>
            <person name="Andrzejewski T.M."/>
            <person name="Davidsen T.M."/>
            <person name="Wayne K.J."/>
            <person name="Tettelin H."/>
            <person name="Glass J.I."/>
            <person name="Rusch D."/>
            <person name="Podicherti R."/>
            <person name="Tsui H.-C.T."/>
            <person name="Winkler M.E."/>
        </authorList>
    </citation>
    <scope>NUCLEOTIDE SEQUENCE</scope>
</reference>
<dbReference type="Pfam" id="PF00107">
    <property type="entry name" value="ADH_zinc_N"/>
    <property type="match status" value="1"/>
</dbReference>
<evidence type="ECO:0000256" key="3">
    <source>
        <dbReference type="ARBA" id="ARBA00022723"/>
    </source>
</evidence>
<dbReference type="PANTHER" id="PTHR43401">
    <property type="entry name" value="L-THREONINE 3-DEHYDROGENASE"/>
    <property type="match status" value="1"/>
</dbReference>
<evidence type="ECO:0000256" key="4">
    <source>
        <dbReference type="ARBA" id="ARBA00022833"/>
    </source>
</evidence>
<dbReference type="SMART" id="SM00829">
    <property type="entry name" value="PKS_ER"/>
    <property type="match status" value="1"/>
</dbReference>
<dbReference type="InterPro" id="IPR004627">
    <property type="entry name" value="L-Threonine_3-DHase"/>
</dbReference>
<evidence type="ECO:0000256" key="6">
    <source>
        <dbReference type="ARBA" id="ARBA00023027"/>
    </source>
</evidence>
<feature type="domain" description="Enoyl reductase (ER)" evidence="7">
    <location>
        <begin position="15"/>
        <end position="341"/>
    </location>
</feature>